<dbReference type="PANTHER" id="PTHR48041:SF32">
    <property type="entry name" value="PROTEIN WHITE-LIKE PROTEIN"/>
    <property type="match status" value="1"/>
</dbReference>
<gene>
    <name evidence="11" type="ORF">g.19151</name>
</gene>
<dbReference type="InterPro" id="IPR027417">
    <property type="entry name" value="P-loop_NTPase"/>
</dbReference>
<comment type="subcellular location">
    <subcellularLocation>
        <location evidence="1">Membrane</location>
        <topology evidence="1">Multi-pass membrane protein</topology>
    </subcellularLocation>
</comment>
<evidence type="ECO:0000256" key="4">
    <source>
        <dbReference type="ARBA" id="ARBA00022692"/>
    </source>
</evidence>
<keyword evidence="6" id="KW-0067">ATP-binding</keyword>
<dbReference type="SMART" id="SM00382">
    <property type="entry name" value="AAA"/>
    <property type="match status" value="1"/>
</dbReference>
<dbReference type="CDD" id="cd03213">
    <property type="entry name" value="ABCG_EPDR"/>
    <property type="match status" value="1"/>
</dbReference>
<dbReference type="EMBL" id="GEDC01012179">
    <property type="protein sequence ID" value="JAS25119.1"/>
    <property type="molecule type" value="Transcribed_RNA"/>
</dbReference>
<evidence type="ECO:0000256" key="6">
    <source>
        <dbReference type="ARBA" id="ARBA00022840"/>
    </source>
</evidence>
<dbReference type="Pfam" id="PF19055">
    <property type="entry name" value="ABC2_membrane_7"/>
    <property type="match status" value="1"/>
</dbReference>
<dbReference type="SUPFAM" id="SSF52540">
    <property type="entry name" value="P-loop containing nucleoside triphosphate hydrolases"/>
    <property type="match status" value="1"/>
</dbReference>
<evidence type="ECO:0000256" key="9">
    <source>
        <dbReference type="SAM" id="Phobius"/>
    </source>
</evidence>
<feature type="domain" description="ABC transporter" evidence="10">
    <location>
        <begin position="30"/>
        <end position="275"/>
    </location>
</feature>
<feature type="transmembrane region" description="Helical" evidence="9">
    <location>
        <begin position="392"/>
        <end position="415"/>
    </location>
</feature>
<evidence type="ECO:0000256" key="2">
    <source>
        <dbReference type="ARBA" id="ARBA00005814"/>
    </source>
</evidence>
<protein>
    <recommendedName>
        <fullName evidence="10">ABC transporter domain-containing protein</fullName>
    </recommendedName>
</protein>
<evidence type="ECO:0000256" key="3">
    <source>
        <dbReference type="ARBA" id="ARBA00022448"/>
    </source>
</evidence>
<dbReference type="Gene3D" id="3.40.50.300">
    <property type="entry name" value="P-loop containing nucleotide triphosphate hydrolases"/>
    <property type="match status" value="1"/>
</dbReference>
<dbReference type="FunFam" id="3.40.50.300:FF:001077">
    <property type="entry name" value="Uncharacterized protein, isoform A"/>
    <property type="match status" value="1"/>
</dbReference>
<keyword evidence="5" id="KW-0547">Nucleotide-binding</keyword>
<name>A0A1B6DHE5_9HEMI</name>
<evidence type="ECO:0000256" key="8">
    <source>
        <dbReference type="ARBA" id="ARBA00023136"/>
    </source>
</evidence>
<feature type="transmembrane region" description="Helical" evidence="9">
    <location>
        <begin position="435"/>
        <end position="462"/>
    </location>
</feature>
<dbReference type="GO" id="GO:0140359">
    <property type="term" value="F:ABC-type transporter activity"/>
    <property type="evidence" value="ECO:0007669"/>
    <property type="project" value="InterPro"/>
</dbReference>
<dbReference type="Pfam" id="PF01061">
    <property type="entry name" value="ABC2_membrane"/>
    <property type="match status" value="1"/>
</dbReference>
<feature type="transmembrane region" description="Helical" evidence="9">
    <location>
        <begin position="502"/>
        <end position="523"/>
    </location>
</feature>
<dbReference type="PROSITE" id="PS50893">
    <property type="entry name" value="ABC_TRANSPORTER_2"/>
    <property type="match status" value="1"/>
</dbReference>
<feature type="transmembrane region" description="Helical" evidence="9">
    <location>
        <begin position="474"/>
        <end position="496"/>
    </location>
</feature>
<evidence type="ECO:0000256" key="7">
    <source>
        <dbReference type="ARBA" id="ARBA00022989"/>
    </source>
</evidence>
<dbReference type="PROSITE" id="PS00211">
    <property type="entry name" value="ABC_TRANSPORTER_1"/>
    <property type="match status" value="1"/>
</dbReference>
<dbReference type="InterPro" id="IPR017871">
    <property type="entry name" value="ABC_transporter-like_CS"/>
</dbReference>
<feature type="transmembrane region" description="Helical" evidence="9">
    <location>
        <begin position="590"/>
        <end position="608"/>
    </location>
</feature>
<keyword evidence="7 9" id="KW-1133">Transmembrane helix</keyword>
<dbReference type="InterPro" id="IPR043926">
    <property type="entry name" value="ABCG_dom"/>
</dbReference>
<dbReference type="InterPro" id="IPR013525">
    <property type="entry name" value="ABC2_TM"/>
</dbReference>
<dbReference type="GO" id="GO:0005524">
    <property type="term" value="F:ATP binding"/>
    <property type="evidence" value="ECO:0007669"/>
    <property type="project" value="UniProtKB-KW"/>
</dbReference>
<dbReference type="Pfam" id="PF00005">
    <property type="entry name" value="ABC_tran"/>
    <property type="match status" value="1"/>
</dbReference>
<dbReference type="InterPro" id="IPR003593">
    <property type="entry name" value="AAA+_ATPase"/>
</dbReference>
<dbReference type="InterPro" id="IPR003439">
    <property type="entry name" value="ABC_transporter-like_ATP-bd"/>
</dbReference>
<keyword evidence="8 9" id="KW-0472">Membrane</keyword>
<evidence type="ECO:0000256" key="5">
    <source>
        <dbReference type="ARBA" id="ARBA00022741"/>
    </source>
</evidence>
<evidence type="ECO:0000256" key="1">
    <source>
        <dbReference type="ARBA" id="ARBA00004141"/>
    </source>
</evidence>
<keyword evidence="4 9" id="KW-0812">Transmembrane</keyword>
<dbReference type="PANTHER" id="PTHR48041">
    <property type="entry name" value="ABC TRANSPORTER G FAMILY MEMBER 28"/>
    <property type="match status" value="1"/>
</dbReference>
<dbReference type="GO" id="GO:0005886">
    <property type="term" value="C:plasma membrane"/>
    <property type="evidence" value="ECO:0007669"/>
    <property type="project" value="TreeGrafter"/>
</dbReference>
<comment type="similarity">
    <text evidence="2">Belongs to the ABC transporter superfamily. ABCG family. Eye pigment precursor importer (TC 3.A.1.204) subfamily.</text>
</comment>
<sequence>MTSESAPKLPTMGTDKSVLVHLPKCKPVDITFKDITFHVDSGFIRKKRKEVLKGVSGKFYSGELTAIMGPSGAGKSTLLNILSGFQKEGMSGKILSNGLAAKKGSKECGLNNKETCYILQDDQLCPLFTVSEIMSMACDLKLGNHLSRKEKRLVIEDILDTIGLGSTKNTHCGQLSGGQKKRLSIALELIDNPAVMFLDEPTTGLDSASTFHLVNLLKCLARSGRTVVCTIHQPSATIFEMFDHMYIISDGSCVYQGTSTNVVPFLLTIGLTCPQYHNPSDFMLDVVTGEFGDYTQQLMDSSRTNSWRAPPPAKIAYMNGKNGNWDTEEVFTRIKPPSEWVKLKVLLHRCTIQLYRDWTVTHLKIFLHFCVGMLLGYNFVNCGVDGNKSINNVGYFMCTTVYLSYTSIMPAILKFPSELHIIRKEQFNNWYKLRTYYLAFLATNLPVQVMLCTTYVVVSYYLSTQILDWKRFLMFLLINQLSVIISECMGLALGTTTNPTNGLFIGCILFCLFLLFAGFLALFKHMPIILQYVAYFSFMKYTVEGMVMAVYGFNRPALDCPDNINYCHYRTSKAIFEEIGMENGNYSRNVIALCVIFVITSIYAYVSLRNKLKCR</sequence>
<organism evidence="11">
    <name type="scientific">Clastoptera arizonana</name>
    <name type="common">Arizona spittle bug</name>
    <dbReference type="NCBI Taxonomy" id="38151"/>
    <lineage>
        <taxon>Eukaryota</taxon>
        <taxon>Metazoa</taxon>
        <taxon>Ecdysozoa</taxon>
        <taxon>Arthropoda</taxon>
        <taxon>Hexapoda</taxon>
        <taxon>Insecta</taxon>
        <taxon>Pterygota</taxon>
        <taxon>Neoptera</taxon>
        <taxon>Paraneoptera</taxon>
        <taxon>Hemiptera</taxon>
        <taxon>Auchenorrhyncha</taxon>
        <taxon>Cercopoidea</taxon>
        <taxon>Clastopteridae</taxon>
        <taxon>Clastoptera</taxon>
    </lineage>
</organism>
<evidence type="ECO:0000259" key="10">
    <source>
        <dbReference type="PROSITE" id="PS50893"/>
    </source>
</evidence>
<reference evidence="11" key="1">
    <citation type="submission" date="2015-12" db="EMBL/GenBank/DDBJ databases">
        <title>De novo transcriptome assembly of four potential Pierce s Disease insect vectors from Arizona vineyards.</title>
        <authorList>
            <person name="Tassone E.E."/>
        </authorList>
    </citation>
    <scope>NUCLEOTIDE SEQUENCE</scope>
</reference>
<dbReference type="AlphaFoldDB" id="A0A1B6DHE5"/>
<keyword evidence="3" id="KW-0813">Transport</keyword>
<feature type="transmembrane region" description="Helical" evidence="9">
    <location>
        <begin position="532"/>
        <end position="553"/>
    </location>
</feature>
<dbReference type="GO" id="GO:0016887">
    <property type="term" value="F:ATP hydrolysis activity"/>
    <property type="evidence" value="ECO:0007669"/>
    <property type="project" value="InterPro"/>
</dbReference>
<evidence type="ECO:0000313" key="11">
    <source>
        <dbReference type="EMBL" id="JAS25119.1"/>
    </source>
</evidence>
<feature type="transmembrane region" description="Helical" evidence="9">
    <location>
        <begin position="358"/>
        <end position="380"/>
    </location>
</feature>
<dbReference type="InterPro" id="IPR050352">
    <property type="entry name" value="ABCG_transporters"/>
</dbReference>
<proteinExistence type="inferred from homology"/>
<accession>A0A1B6DHE5</accession>